<protein>
    <submittedName>
        <fullName evidence="7">CvpA family protein</fullName>
    </submittedName>
</protein>
<keyword evidence="2 6" id="KW-0812">Transmembrane</keyword>
<proteinExistence type="predicted"/>
<evidence type="ECO:0000256" key="4">
    <source>
        <dbReference type="ARBA" id="ARBA00023136"/>
    </source>
</evidence>
<evidence type="ECO:0000256" key="1">
    <source>
        <dbReference type="ARBA" id="ARBA00004141"/>
    </source>
</evidence>
<dbReference type="EMBL" id="CP080034">
    <property type="protein sequence ID" value="QYC11808.1"/>
    <property type="molecule type" value="Genomic_DNA"/>
</dbReference>
<evidence type="ECO:0000256" key="2">
    <source>
        <dbReference type="ARBA" id="ARBA00022692"/>
    </source>
</evidence>
<reference evidence="7 8" key="1">
    <citation type="submission" date="2021-07" db="EMBL/GenBank/DDBJ databases">
        <title>Isolation and characterization of bacteria from a gold mining with a capacity of golden bioaccumulation.</title>
        <authorList>
            <person name="Yang X.J."/>
        </authorList>
    </citation>
    <scope>NUCLEOTIDE SEQUENCE [LARGE SCALE GENOMIC DNA]</scope>
    <source>
        <strain evidence="7 8">Au29</strain>
    </source>
</reference>
<evidence type="ECO:0000313" key="8">
    <source>
        <dbReference type="Proteomes" id="UP000824334"/>
    </source>
</evidence>
<dbReference type="PANTHER" id="PTHR36926">
    <property type="entry name" value="COLICIN V PRODUCTION PROTEIN"/>
    <property type="match status" value="1"/>
</dbReference>
<gene>
    <name evidence="7" type="ORF">KWG56_07620</name>
</gene>
<evidence type="ECO:0000256" key="6">
    <source>
        <dbReference type="SAM" id="Phobius"/>
    </source>
</evidence>
<accession>A0ABX8TLW9</accession>
<dbReference type="RefSeq" id="WP_219354322.1">
    <property type="nucleotide sequence ID" value="NZ_CP080034.1"/>
</dbReference>
<sequence>MTGYDVFIIIVLLFSAAAGWLRGGVREVITLLSAALAALVALITLPWTAIPGRALVNPDWAGTILAAVVTFFVIYFGLRLIGSMISKSAQNNPALGFADRLFGLLVGSGRAVLLIGAVHLVIVAALPGEQTPRWLSQATFYKVSAVGARAIQIILPGIGKGADAITPVVDSSVRRGFSDDEALPPTHSKTNSRREAAH</sequence>
<dbReference type="Pfam" id="PF02674">
    <property type="entry name" value="Colicin_V"/>
    <property type="match status" value="1"/>
</dbReference>
<dbReference type="GeneID" id="94375129"/>
<keyword evidence="8" id="KW-1185">Reference proteome</keyword>
<feature type="region of interest" description="Disordered" evidence="5">
    <location>
        <begin position="176"/>
        <end position="198"/>
    </location>
</feature>
<dbReference type="InterPro" id="IPR003825">
    <property type="entry name" value="Colicin-V_CvpA"/>
</dbReference>
<organism evidence="7 8">
    <name type="scientific">Brevundimonas nasdae</name>
    <dbReference type="NCBI Taxonomy" id="172043"/>
    <lineage>
        <taxon>Bacteria</taxon>
        <taxon>Pseudomonadati</taxon>
        <taxon>Pseudomonadota</taxon>
        <taxon>Alphaproteobacteria</taxon>
        <taxon>Caulobacterales</taxon>
        <taxon>Caulobacteraceae</taxon>
        <taxon>Brevundimonas</taxon>
    </lineage>
</organism>
<dbReference type="Proteomes" id="UP000824334">
    <property type="component" value="Chromosome"/>
</dbReference>
<dbReference type="InterPro" id="IPR052719">
    <property type="entry name" value="CvpA-like"/>
</dbReference>
<feature type="transmembrane region" description="Helical" evidence="6">
    <location>
        <begin position="101"/>
        <end position="126"/>
    </location>
</feature>
<evidence type="ECO:0000256" key="5">
    <source>
        <dbReference type="SAM" id="MobiDB-lite"/>
    </source>
</evidence>
<feature type="transmembrane region" description="Helical" evidence="6">
    <location>
        <begin position="60"/>
        <end position="81"/>
    </location>
</feature>
<keyword evidence="3 6" id="KW-1133">Transmembrane helix</keyword>
<feature type="transmembrane region" description="Helical" evidence="6">
    <location>
        <begin position="6"/>
        <end position="21"/>
    </location>
</feature>
<dbReference type="PANTHER" id="PTHR36926:SF1">
    <property type="entry name" value="COLICIN V PRODUCTION PROTEIN"/>
    <property type="match status" value="1"/>
</dbReference>
<evidence type="ECO:0000256" key="3">
    <source>
        <dbReference type="ARBA" id="ARBA00022989"/>
    </source>
</evidence>
<feature type="transmembrane region" description="Helical" evidence="6">
    <location>
        <begin position="28"/>
        <end position="48"/>
    </location>
</feature>
<keyword evidence="4 6" id="KW-0472">Membrane</keyword>
<evidence type="ECO:0000313" key="7">
    <source>
        <dbReference type="EMBL" id="QYC11808.1"/>
    </source>
</evidence>
<name>A0ABX8TLW9_9CAUL</name>
<comment type="subcellular location">
    <subcellularLocation>
        <location evidence="1">Membrane</location>
        <topology evidence="1">Multi-pass membrane protein</topology>
    </subcellularLocation>
</comment>